<keyword evidence="6 14" id="KW-0808">Transferase</keyword>
<gene>
    <name evidence="17" type="ORF">ACFPJ4_06035</name>
</gene>
<keyword evidence="10 14" id="KW-0012">Acyltransferase</keyword>
<keyword evidence="9 14" id="KW-0275">Fatty acid biosynthesis</keyword>
<keyword evidence="8" id="KW-0443">Lipid metabolism</keyword>
<dbReference type="Pfam" id="PF00109">
    <property type="entry name" value="ketoacyl-synt"/>
    <property type="match status" value="1"/>
</dbReference>
<dbReference type="Pfam" id="PF02801">
    <property type="entry name" value="Ketoacyl-synt_C"/>
    <property type="match status" value="1"/>
</dbReference>
<evidence type="ECO:0000256" key="6">
    <source>
        <dbReference type="ARBA" id="ARBA00022679"/>
    </source>
</evidence>
<comment type="pathway">
    <text evidence="1 14">Lipid metabolism; fatty acid biosynthesis.</text>
</comment>
<dbReference type="InterPro" id="IPR014031">
    <property type="entry name" value="Ketoacyl_synth_C"/>
</dbReference>
<dbReference type="InterPro" id="IPR020841">
    <property type="entry name" value="PKS_Beta-ketoAc_synthase_dom"/>
</dbReference>
<organism evidence="17 18">
    <name type="scientific">Lysinimonas soli</name>
    <dbReference type="NCBI Taxonomy" id="1074233"/>
    <lineage>
        <taxon>Bacteria</taxon>
        <taxon>Bacillati</taxon>
        <taxon>Actinomycetota</taxon>
        <taxon>Actinomycetes</taxon>
        <taxon>Micrococcales</taxon>
        <taxon>Microbacteriaceae</taxon>
        <taxon>Lysinimonas</taxon>
    </lineage>
</organism>
<dbReference type="InterPro" id="IPR014030">
    <property type="entry name" value="Ketoacyl_synth_N"/>
</dbReference>
<dbReference type="NCBIfam" id="NF005589">
    <property type="entry name" value="PRK07314.1"/>
    <property type="match status" value="1"/>
</dbReference>
<keyword evidence="5 14" id="KW-0444">Lipid biosynthesis</keyword>
<dbReference type="InterPro" id="IPR000794">
    <property type="entry name" value="Beta-ketoacyl_synthase"/>
</dbReference>
<comment type="caution">
    <text evidence="17">The sequence shown here is derived from an EMBL/GenBank/DDBJ whole genome shotgun (WGS) entry which is preliminary data.</text>
</comment>
<dbReference type="EMBL" id="JBHSMG010000001">
    <property type="protein sequence ID" value="MFC5501798.1"/>
    <property type="molecule type" value="Genomic_DNA"/>
</dbReference>
<evidence type="ECO:0000256" key="12">
    <source>
        <dbReference type="ARBA" id="ARBA00047318"/>
    </source>
</evidence>
<protein>
    <recommendedName>
        <fullName evidence="4 14">3-oxoacyl-[acyl-carrier-protein] synthase 2</fullName>
        <ecNumber evidence="3 14">2.3.1.179</ecNumber>
    </recommendedName>
</protein>
<dbReference type="CDD" id="cd00834">
    <property type="entry name" value="KAS_I_II"/>
    <property type="match status" value="1"/>
</dbReference>
<feature type="domain" description="Ketosynthase family 3 (KS3)" evidence="16">
    <location>
        <begin position="2"/>
        <end position="410"/>
    </location>
</feature>
<sequence length="413" mass="42774">MTKKIVVTGIGASSPVGGTAPDSWAGLLAGESGAHSLTHDWVAELDLPVTFAAEAKVRPDEVLERIEIKRLDPVSQFALISAREAWADAGSPEVEPDRLGVEWATGIGGLWTLLDAWDTLKEKGPRRVLPMTVPMLMPNAAAAAVSMNLNARAFARTDVSACASSTESIANAFDHLQSGYADVIVAGGSESSIHGITLASFASMQALSKRNDDPATASRPYDISRDGFVMGEGAAALVLETEEHAKARGARIYAEIAGGGVTSDSYHITAPDPEGWGAARAVRAALAQAGATVDEVTHINAHATSTPVGDIAEYRALLAVFGDRVHDIPVSATKASTGHLLGGTGALEAIFTILAVANRLAPPTINITEKDPEIPLSVGGDAQSLGDGPQLAISNSFGFGGHNSVIAVRSYDA</sequence>
<evidence type="ECO:0000256" key="8">
    <source>
        <dbReference type="ARBA" id="ARBA00023098"/>
    </source>
</evidence>
<dbReference type="Gene3D" id="3.40.47.10">
    <property type="match status" value="2"/>
</dbReference>
<accession>A0ABW0NP87</accession>
<dbReference type="Proteomes" id="UP001596039">
    <property type="component" value="Unassembled WGS sequence"/>
</dbReference>
<evidence type="ECO:0000256" key="5">
    <source>
        <dbReference type="ARBA" id="ARBA00022516"/>
    </source>
</evidence>
<dbReference type="SMART" id="SM00825">
    <property type="entry name" value="PKS_KS"/>
    <property type="match status" value="1"/>
</dbReference>
<evidence type="ECO:0000256" key="7">
    <source>
        <dbReference type="ARBA" id="ARBA00022832"/>
    </source>
</evidence>
<dbReference type="SUPFAM" id="SSF53901">
    <property type="entry name" value="Thiolase-like"/>
    <property type="match status" value="2"/>
</dbReference>
<evidence type="ECO:0000256" key="2">
    <source>
        <dbReference type="ARBA" id="ARBA00008467"/>
    </source>
</evidence>
<dbReference type="InterPro" id="IPR017568">
    <property type="entry name" value="3-oxoacyl-ACP_synth-2"/>
</dbReference>
<evidence type="ECO:0000313" key="18">
    <source>
        <dbReference type="Proteomes" id="UP001596039"/>
    </source>
</evidence>
<dbReference type="PANTHER" id="PTHR11712">
    <property type="entry name" value="POLYKETIDE SYNTHASE-RELATED"/>
    <property type="match status" value="1"/>
</dbReference>
<evidence type="ECO:0000256" key="4">
    <source>
        <dbReference type="ARBA" id="ARBA00014657"/>
    </source>
</evidence>
<evidence type="ECO:0000256" key="15">
    <source>
        <dbReference type="RuleBase" id="RU003694"/>
    </source>
</evidence>
<evidence type="ECO:0000256" key="14">
    <source>
        <dbReference type="PIRNR" id="PIRNR000447"/>
    </source>
</evidence>
<evidence type="ECO:0000256" key="11">
    <source>
        <dbReference type="ARBA" id="ARBA00024006"/>
    </source>
</evidence>
<keyword evidence="7" id="KW-0276">Fatty acid metabolism</keyword>
<reference evidence="18" key="1">
    <citation type="journal article" date="2019" name="Int. J. Syst. Evol. Microbiol.">
        <title>The Global Catalogue of Microorganisms (GCM) 10K type strain sequencing project: providing services to taxonomists for standard genome sequencing and annotation.</title>
        <authorList>
            <consortium name="The Broad Institute Genomics Platform"/>
            <consortium name="The Broad Institute Genome Sequencing Center for Infectious Disease"/>
            <person name="Wu L."/>
            <person name="Ma J."/>
        </authorList>
    </citation>
    <scope>NUCLEOTIDE SEQUENCE [LARGE SCALE GENOMIC DNA]</scope>
    <source>
        <strain evidence="18">CGMCC 4.6997</strain>
    </source>
</reference>
<name>A0ABW0NP87_9MICO</name>
<evidence type="ECO:0000259" key="16">
    <source>
        <dbReference type="PROSITE" id="PS52004"/>
    </source>
</evidence>
<dbReference type="PROSITE" id="PS52004">
    <property type="entry name" value="KS3_2"/>
    <property type="match status" value="1"/>
</dbReference>
<dbReference type="PIRSF" id="PIRSF000447">
    <property type="entry name" value="KAS_II"/>
    <property type="match status" value="1"/>
</dbReference>
<keyword evidence="18" id="KW-1185">Reference proteome</keyword>
<evidence type="ECO:0000256" key="10">
    <source>
        <dbReference type="ARBA" id="ARBA00023315"/>
    </source>
</evidence>
<evidence type="ECO:0000256" key="13">
    <source>
        <dbReference type="ARBA" id="ARBA00047659"/>
    </source>
</evidence>
<comment type="similarity">
    <text evidence="2 14 15">Belongs to the thiolase-like superfamily. Beta-ketoacyl-ACP synthases family.</text>
</comment>
<dbReference type="PANTHER" id="PTHR11712:SF336">
    <property type="entry name" value="3-OXOACYL-[ACYL-CARRIER-PROTEIN] SYNTHASE, MITOCHONDRIAL"/>
    <property type="match status" value="1"/>
</dbReference>
<dbReference type="InterPro" id="IPR016039">
    <property type="entry name" value="Thiolase-like"/>
</dbReference>
<evidence type="ECO:0000256" key="3">
    <source>
        <dbReference type="ARBA" id="ARBA00012356"/>
    </source>
</evidence>
<comment type="function">
    <text evidence="11 14">Involved in the type II fatty acid elongation cycle. Catalyzes the elongation of a wide range of acyl-ACP by the addition of two carbons from malonyl-ACP to an acyl acceptor. Can efficiently catalyze the conversion of palmitoleoyl-ACP (cis-hexadec-9-enoyl-ACP) to cis-vaccenoyl-ACP (cis-octadec-11-enoyl-ACP), an essential step in the thermal regulation of fatty acid composition.</text>
</comment>
<dbReference type="RefSeq" id="WP_386739410.1">
    <property type="nucleotide sequence ID" value="NZ_JBHSMG010000001.1"/>
</dbReference>
<evidence type="ECO:0000313" key="17">
    <source>
        <dbReference type="EMBL" id="MFC5501798.1"/>
    </source>
</evidence>
<evidence type="ECO:0000256" key="1">
    <source>
        <dbReference type="ARBA" id="ARBA00005194"/>
    </source>
</evidence>
<comment type="catalytic activity">
    <reaction evidence="13 14">
        <text>a fatty acyl-[ACP] + malonyl-[ACP] + H(+) = a 3-oxoacyl-[ACP] + holo-[ACP] + CO2</text>
        <dbReference type="Rhea" id="RHEA:22836"/>
        <dbReference type="Rhea" id="RHEA-COMP:9623"/>
        <dbReference type="Rhea" id="RHEA-COMP:9685"/>
        <dbReference type="Rhea" id="RHEA-COMP:9916"/>
        <dbReference type="Rhea" id="RHEA-COMP:14125"/>
        <dbReference type="ChEBI" id="CHEBI:15378"/>
        <dbReference type="ChEBI" id="CHEBI:16526"/>
        <dbReference type="ChEBI" id="CHEBI:64479"/>
        <dbReference type="ChEBI" id="CHEBI:78449"/>
        <dbReference type="ChEBI" id="CHEBI:78776"/>
        <dbReference type="ChEBI" id="CHEBI:138651"/>
    </reaction>
</comment>
<evidence type="ECO:0000256" key="9">
    <source>
        <dbReference type="ARBA" id="ARBA00023160"/>
    </source>
</evidence>
<proteinExistence type="inferred from homology"/>
<dbReference type="EC" id="2.3.1.179" evidence="3 14"/>
<comment type="catalytic activity">
    <reaction evidence="12 14">
        <text>(9Z)-hexadecenoyl-[ACP] + malonyl-[ACP] + H(+) = 3-oxo-(11Z)-octadecenoyl-[ACP] + holo-[ACP] + CO2</text>
        <dbReference type="Rhea" id="RHEA:55040"/>
        <dbReference type="Rhea" id="RHEA-COMP:9623"/>
        <dbReference type="Rhea" id="RHEA-COMP:9685"/>
        <dbReference type="Rhea" id="RHEA-COMP:10800"/>
        <dbReference type="Rhea" id="RHEA-COMP:14074"/>
        <dbReference type="ChEBI" id="CHEBI:15378"/>
        <dbReference type="ChEBI" id="CHEBI:16526"/>
        <dbReference type="ChEBI" id="CHEBI:64479"/>
        <dbReference type="ChEBI" id="CHEBI:78449"/>
        <dbReference type="ChEBI" id="CHEBI:83989"/>
        <dbReference type="ChEBI" id="CHEBI:138538"/>
        <dbReference type="EC" id="2.3.1.179"/>
    </reaction>
</comment>